<evidence type="ECO:0000313" key="3">
    <source>
        <dbReference type="EMBL" id="GHF97051.1"/>
    </source>
</evidence>
<accession>A0A919BM82</accession>
<evidence type="ECO:0000313" key="4">
    <source>
        <dbReference type="Proteomes" id="UP000623842"/>
    </source>
</evidence>
<gene>
    <name evidence="3" type="ORF">GCM10017161_26450</name>
</gene>
<comment type="caution">
    <text evidence="3">The sequence shown here is derived from an EMBL/GenBank/DDBJ whole genome shotgun (WGS) entry which is preliminary data.</text>
</comment>
<dbReference type="Pfam" id="PF00151">
    <property type="entry name" value="Lipase"/>
    <property type="match status" value="1"/>
</dbReference>
<keyword evidence="1" id="KW-0812">Transmembrane</keyword>
<dbReference type="InterPro" id="IPR013818">
    <property type="entry name" value="Lipase"/>
</dbReference>
<keyword evidence="4" id="KW-1185">Reference proteome</keyword>
<reference evidence="3" key="1">
    <citation type="journal article" date="2014" name="Int. J. Syst. Evol. Microbiol.">
        <title>Complete genome sequence of Corynebacterium casei LMG S-19264T (=DSM 44701T), isolated from a smear-ripened cheese.</title>
        <authorList>
            <consortium name="US DOE Joint Genome Institute (JGI-PGF)"/>
            <person name="Walter F."/>
            <person name="Albersmeier A."/>
            <person name="Kalinowski J."/>
            <person name="Ruckert C."/>
        </authorList>
    </citation>
    <scope>NUCLEOTIDE SEQUENCE</scope>
    <source>
        <strain evidence="3">KCTC 42731</strain>
    </source>
</reference>
<proteinExistence type="predicted"/>
<dbReference type="SUPFAM" id="SSF53474">
    <property type="entry name" value="alpha/beta-Hydrolases"/>
    <property type="match status" value="1"/>
</dbReference>
<dbReference type="EMBL" id="BNCK01000006">
    <property type="protein sequence ID" value="GHF97051.1"/>
    <property type="molecule type" value="Genomic_DNA"/>
</dbReference>
<reference evidence="3" key="2">
    <citation type="submission" date="2020-09" db="EMBL/GenBank/DDBJ databases">
        <authorList>
            <person name="Sun Q."/>
            <person name="Kim S."/>
        </authorList>
    </citation>
    <scope>NUCLEOTIDE SEQUENCE</scope>
    <source>
        <strain evidence="3">KCTC 42731</strain>
    </source>
</reference>
<keyword evidence="1" id="KW-1133">Transmembrane helix</keyword>
<dbReference type="Proteomes" id="UP000623842">
    <property type="component" value="Unassembled WGS sequence"/>
</dbReference>
<name>A0A919BM82_9GAMM</name>
<dbReference type="RefSeq" id="WP_189771443.1">
    <property type="nucleotide sequence ID" value="NZ_BNCK01000006.1"/>
</dbReference>
<keyword evidence="1" id="KW-0472">Membrane</keyword>
<evidence type="ECO:0000259" key="2">
    <source>
        <dbReference type="Pfam" id="PF00151"/>
    </source>
</evidence>
<organism evidence="3 4">
    <name type="scientific">Thalassotalea marina</name>
    <dbReference type="NCBI Taxonomy" id="1673741"/>
    <lineage>
        <taxon>Bacteria</taxon>
        <taxon>Pseudomonadati</taxon>
        <taxon>Pseudomonadota</taxon>
        <taxon>Gammaproteobacteria</taxon>
        <taxon>Alteromonadales</taxon>
        <taxon>Colwelliaceae</taxon>
        <taxon>Thalassotalea</taxon>
    </lineage>
</organism>
<sequence length="254" mass="28611">MKINALFRKFYQRHTPLVFWLLFFLIYFPVVSFVVVTLVLLGYIFWPFTPYQISVPQSESTHVIVVSHGLKDNADSWAIDLKEALKEKNPQAEVIALDWQRYADNAFTCSVNGRRIGEIVAKKLMANQHLKRVEVIGHSCGAFVNLGICEGLKSQTLEGQSVIVNSVYLDPVSVYGGVFWHYGLNHFGQCADASNTYFDTDDNVPGSNQAPKHSQGVDITALKSEANFLGKPHTWPIYYYIEQIKNATLSTSVE</sequence>
<feature type="transmembrane region" description="Helical" evidence="1">
    <location>
        <begin position="21"/>
        <end position="46"/>
    </location>
</feature>
<feature type="domain" description="Lipase" evidence="2">
    <location>
        <begin position="60"/>
        <end position="144"/>
    </location>
</feature>
<dbReference type="AlphaFoldDB" id="A0A919BM82"/>
<dbReference type="InterPro" id="IPR029058">
    <property type="entry name" value="AB_hydrolase_fold"/>
</dbReference>
<evidence type="ECO:0000256" key="1">
    <source>
        <dbReference type="SAM" id="Phobius"/>
    </source>
</evidence>
<dbReference type="Gene3D" id="3.40.50.1820">
    <property type="entry name" value="alpha/beta hydrolase"/>
    <property type="match status" value="1"/>
</dbReference>
<protein>
    <recommendedName>
        <fullName evidence="2">Lipase domain-containing protein</fullName>
    </recommendedName>
</protein>
<dbReference type="GO" id="GO:0016298">
    <property type="term" value="F:lipase activity"/>
    <property type="evidence" value="ECO:0007669"/>
    <property type="project" value="InterPro"/>
</dbReference>